<evidence type="ECO:0000256" key="8">
    <source>
        <dbReference type="ARBA" id="ARBA00023015"/>
    </source>
</evidence>
<dbReference type="GO" id="GO:0005634">
    <property type="term" value="C:nucleus"/>
    <property type="evidence" value="ECO:0007669"/>
    <property type="project" value="UniProtKB-SubCell"/>
</dbReference>
<feature type="domain" description="C2H2-type" evidence="14">
    <location>
        <begin position="333"/>
        <end position="360"/>
    </location>
</feature>
<feature type="region of interest" description="Disordered" evidence="13">
    <location>
        <begin position="20"/>
        <end position="54"/>
    </location>
</feature>
<evidence type="ECO:0000256" key="9">
    <source>
        <dbReference type="ARBA" id="ARBA00023125"/>
    </source>
</evidence>
<evidence type="ECO:0000256" key="13">
    <source>
        <dbReference type="SAM" id="MobiDB-lite"/>
    </source>
</evidence>
<reference evidence="16" key="1">
    <citation type="journal article" date="2017" name="Nat. Commun.">
        <title>The North American bullfrog draft genome provides insight into hormonal regulation of long noncoding RNA.</title>
        <authorList>
            <person name="Hammond S.A."/>
            <person name="Warren R.L."/>
            <person name="Vandervalk B.P."/>
            <person name="Kucuk E."/>
            <person name="Khan H."/>
            <person name="Gibb E.A."/>
            <person name="Pandoh P."/>
            <person name="Kirk H."/>
            <person name="Zhao Y."/>
            <person name="Jones M."/>
            <person name="Mungall A.J."/>
            <person name="Coope R."/>
            <person name="Pleasance S."/>
            <person name="Moore R.A."/>
            <person name="Holt R.A."/>
            <person name="Round J.M."/>
            <person name="Ohora S."/>
            <person name="Walle B.V."/>
            <person name="Veldhoen N."/>
            <person name="Helbing C.C."/>
            <person name="Birol I."/>
        </authorList>
    </citation>
    <scope>NUCLEOTIDE SEQUENCE [LARGE SCALE GENOMIC DNA]</scope>
</reference>
<evidence type="ECO:0000259" key="14">
    <source>
        <dbReference type="PROSITE" id="PS50157"/>
    </source>
</evidence>
<keyword evidence="11" id="KW-0539">Nucleus</keyword>
<evidence type="ECO:0000256" key="10">
    <source>
        <dbReference type="ARBA" id="ARBA00023163"/>
    </source>
</evidence>
<dbReference type="AlphaFoldDB" id="A0A2G9P821"/>
<evidence type="ECO:0000256" key="2">
    <source>
        <dbReference type="ARBA" id="ARBA00004123"/>
    </source>
</evidence>
<evidence type="ECO:0000256" key="5">
    <source>
        <dbReference type="ARBA" id="ARBA00022737"/>
    </source>
</evidence>
<evidence type="ECO:0000256" key="3">
    <source>
        <dbReference type="ARBA" id="ARBA00006991"/>
    </source>
</evidence>
<dbReference type="PROSITE" id="PS50157">
    <property type="entry name" value="ZINC_FINGER_C2H2_2"/>
    <property type="match status" value="7"/>
</dbReference>
<evidence type="ECO:0000256" key="4">
    <source>
        <dbReference type="ARBA" id="ARBA00022723"/>
    </source>
</evidence>
<feature type="domain" description="C2H2-type" evidence="14">
    <location>
        <begin position="305"/>
        <end position="332"/>
    </location>
</feature>
<proteinExistence type="inferred from homology"/>
<name>A0A2G9P821_AQUCT</name>
<keyword evidence="4" id="KW-0479">Metal-binding</keyword>
<dbReference type="GO" id="GO:0003677">
    <property type="term" value="F:DNA binding"/>
    <property type="evidence" value="ECO:0007669"/>
    <property type="project" value="UniProtKB-KW"/>
</dbReference>
<dbReference type="FunFam" id="3.30.160.60:FF:000446">
    <property type="entry name" value="Zinc finger protein"/>
    <property type="match status" value="1"/>
</dbReference>
<evidence type="ECO:0000256" key="11">
    <source>
        <dbReference type="ARBA" id="ARBA00023242"/>
    </source>
</evidence>
<accession>A0A2G9P821</accession>
<keyword evidence="6 12" id="KW-0863">Zinc-finger</keyword>
<protein>
    <recommendedName>
        <fullName evidence="14">C2H2-type domain-containing protein</fullName>
    </recommendedName>
</protein>
<feature type="domain" description="C2H2-type" evidence="14">
    <location>
        <begin position="195"/>
        <end position="222"/>
    </location>
</feature>
<dbReference type="SUPFAM" id="SSF57667">
    <property type="entry name" value="beta-beta-alpha zinc fingers"/>
    <property type="match status" value="5"/>
</dbReference>
<dbReference type="PANTHER" id="PTHR24377">
    <property type="entry name" value="IP01015P-RELATED"/>
    <property type="match status" value="1"/>
</dbReference>
<feature type="non-terminal residue" evidence="15">
    <location>
        <position position="367"/>
    </location>
</feature>
<dbReference type="GO" id="GO:0008270">
    <property type="term" value="F:zinc ion binding"/>
    <property type="evidence" value="ECO:0007669"/>
    <property type="project" value="UniProtKB-KW"/>
</dbReference>
<dbReference type="InterPro" id="IPR036236">
    <property type="entry name" value="Znf_C2H2_sf"/>
</dbReference>
<dbReference type="OrthoDB" id="9553195at2759"/>
<dbReference type="SMART" id="SM00355">
    <property type="entry name" value="ZnF_C2H2"/>
    <property type="match status" value="6"/>
</dbReference>
<evidence type="ECO:0000256" key="6">
    <source>
        <dbReference type="ARBA" id="ARBA00022771"/>
    </source>
</evidence>
<sequence>MTIHPIKFITSSSLGGDPITLNPHSVLHSNDVSSDPPTPGGSIPDHLLPTTHHTDHREEEKFPCYICGKFFTRKETLTVHQRSYTGERPCSVCGKCFLRELCLINEERPSTGEKPYSCSECGKCFSQKSNGQHISNDMEERPLNYVTSSSLGKKPITPNSHPVLPSANLLSNPSIHGNHSTSITYHTNHKGDEKFSCYICGKFLTRYETLTVHHRSYTGEKPCSVCGKCFLRKLCLINQEIVDPEETPYVCSECGKCFSQKSNLTYHLRVHTGERPFFCSQCGKCFKTNARLLQHQRTHAEVKPYSCSECGKFFTTSSALVKHQSTHTGLRPYPCSECGKCFTTHSVLVNHKRTHTGERPFSCSECG</sequence>
<keyword evidence="10" id="KW-0804">Transcription</keyword>
<dbReference type="Proteomes" id="UP000228934">
    <property type="component" value="Unassembled WGS sequence"/>
</dbReference>
<dbReference type="FunFam" id="3.30.160.60:FF:001767">
    <property type="entry name" value="Zinc finger protein 629"/>
    <property type="match status" value="1"/>
</dbReference>
<feature type="domain" description="C2H2-type" evidence="14">
    <location>
        <begin position="62"/>
        <end position="89"/>
    </location>
</feature>
<dbReference type="FunFam" id="3.30.160.60:FF:000966">
    <property type="entry name" value="ZFP90 zinc finger protein"/>
    <property type="match status" value="1"/>
</dbReference>
<dbReference type="Gene3D" id="3.30.160.60">
    <property type="entry name" value="Classic Zinc Finger"/>
    <property type="match status" value="8"/>
</dbReference>
<feature type="domain" description="C2H2-type" evidence="14">
    <location>
        <begin position="277"/>
        <end position="304"/>
    </location>
</feature>
<evidence type="ECO:0000313" key="15">
    <source>
        <dbReference type="EMBL" id="PIN99439.1"/>
    </source>
</evidence>
<organism evidence="15 16">
    <name type="scientific">Aquarana catesbeiana</name>
    <name type="common">American bullfrog</name>
    <name type="synonym">Rana catesbeiana</name>
    <dbReference type="NCBI Taxonomy" id="8400"/>
    <lineage>
        <taxon>Eukaryota</taxon>
        <taxon>Metazoa</taxon>
        <taxon>Chordata</taxon>
        <taxon>Craniata</taxon>
        <taxon>Vertebrata</taxon>
        <taxon>Euteleostomi</taxon>
        <taxon>Amphibia</taxon>
        <taxon>Batrachia</taxon>
        <taxon>Anura</taxon>
        <taxon>Neobatrachia</taxon>
        <taxon>Ranoidea</taxon>
        <taxon>Ranidae</taxon>
        <taxon>Aquarana</taxon>
    </lineage>
</organism>
<dbReference type="InterPro" id="IPR050826">
    <property type="entry name" value="Krueppel_C2H2_ZnFinger"/>
</dbReference>
<feature type="domain" description="C2H2-type" evidence="14">
    <location>
        <begin position="249"/>
        <end position="276"/>
    </location>
</feature>
<evidence type="ECO:0000313" key="16">
    <source>
        <dbReference type="Proteomes" id="UP000228934"/>
    </source>
</evidence>
<dbReference type="EMBL" id="KV922460">
    <property type="protein sequence ID" value="PIN99439.1"/>
    <property type="molecule type" value="Genomic_DNA"/>
</dbReference>
<gene>
    <name evidence="15" type="ORF">AB205_0089900</name>
</gene>
<dbReference type="PROSITE" id="PS00028">
    <property type="entry name" value="ZINC_FINGER_C2H2_1"/>
    <property type="match status" value="4"/>
</dbReference>
<keyword evidence="9" id="KW-0238">DNA-binding</keyword>
<keyword evidence="16" id="KW-1185">Reference proteome</keyword>
<dbReference type="FunFam" id="3.30.160.60:FF:000012">
    <property type="entry name" value="RB-associated KRAB zinc finger protein-like"/>
    <property type="match status" value="1"/>
</dbReference>
<feature type="domain" description="C2H2-type" evidence="14">
    <location>
        <begin position="88"/>
        <end position="115"/>
    </location>
</feature>
<evidence type="ECO:0000256" key="7">
    <source>
        <dbReference type="ARBA" id="ARBA00022833"/>
    </source>
</evidence>
<dbReference type="InterPro" id="IPR013087">
    <property type="entry name" value="Znf_C2H2_type"/>
</dbReference>
<comment type="subcellular location">
    <subcellularLocation>
        <location evidence="2">Nucleus</location>
    </subcellularLocation>
</comment>
<keyword evidence="7" id="KW-0862">Zinc</keyword>
<comment type="similarity">
    <text evidence="3">Belongs to the krueppel C2H2-type zinc-finger protein family.</text>
</comment>
<evidence type="ECO:0000256" key="12">
    <source>
        <dbReference type="PROSITE-ProRule" id="PRU00042"/>
    </source>
</evidence>
<evidence type="ECO:0000256" key="1">
    <source>
        <dbReference type="ARBA" id="ARBA00003767"/>
    </source>
</evidence>
<dbReference type="Pfam" id="PF00096">
    <property type="entry name" value="zf-C2H2"/>
    <property type="match status" value="6"/>
</dbReference>
<comment type="function">
    <text evidence="1">May be involved in transcriptional regulation.</text>
</comment>
<keyword evidence="8" id="KW-0805">Transcription regulation</keyword>
<dbReference type="FunFam" id="3.30.160.60:FF:001224">
    <property type="entry name" value="zinc finger protein 771-like"/>
    <property type="match status" value="1"/>
</dbReference>
<dbReference type="FunFam" id="3.30.160.60:FF:001730">
    <property type="entry name" value="zinc finger protein 660"/>
    <property type="match status" value="1"/>
</dbReference>
<keyword evidence="5" id="KW-0677">Repeat</keyword>